<keyword evidence="2" id="KW-0560">Oxidoreductase</keyword>
<dbReference type="GO" id="GO:0050661">
    <property type="term" value="F:NADP binding"/>
    <property type="evidence" value="ECO:0007669"/>
    <property type="project" value="InterPro"/>
</dbReference>
<organism evidence="7 8">
    <name type="scientific">Nesterenkonia sedimenti</name>
    <dbReference type="NCBI Taxonomy" id="1463632"/>
    <lineage>
        <taxon>Bacteria</taxon>
        <taxon>Bacillati</taxon>
        <taxon>Actinomycetota</taxon>
        <taxon>Actinomycetes</taxon>
        <taxon>Micrococcales</taxon>
        <taxon>Micrococcaceae</taxon>
        <taxon>Nesterenkonia</taxon>
    </lineage>
</organism>
<dbReference type="EMBL" id="JABAHY010000002">
    <property type="protein sequence ID" value="NLS09245.1"/>
    <property type="molecule type" value="Genomic_DNA"/>
</dbReference>
<keyword evidence="3" id="KW-0520">NAD</keyword>
<keyword evidence="8" id="KW-1185">Reference proteome</keyword>
<dbReference type="AlphaFoldDB" id="A0A7X8TI91"/>
<evidence type="ECO:0000313" key="8">
    <source>
        <dbReference type="Proteomes" id="UP000523139"/>
    </source>
</evidence>
<comment type="similarity">
    <text evidence="1">Belongs to the HIBADH-related family.</text>
</comment>
<dbReference type="InterPro" id="IPR002204">
    <property type="entry name" value="3-OH-isobutyrate_DH-rel_CS"/>
</dbReference>
<dbReference type="InterPro" id="IPR008927">
    <property type="entry name" value="6-PGluconate_DH-like_C_sf"/>
</dbReference>
<evidence type="ECO:0000256" key="2">
    <source>
        <dbReference type="ARBA" id="ARBA00023002"/>
    </source>
</evidence>
<dbReference type="GO" id="GO:0016491">
    <property type="term" value="F:oxidoreductase activity"/>
    <property type="evidence" value="ECO:0007669"/>
    <property type="project" value="UniProtKB-KW"/>
</dbReference>
<feature type="domain" description="6-phosphogluconate dehydrogenase NADP-binding" evidence="5">
    <location>
        <begin position="3"/>
        <end position="162"/>
    </location>
</feature>
<dbReference type="InterPro" id="IPR015815">
    <property type="entry name" value="HIBADH-related"/>
</dbReference>
<sequence>MTTVGFIGLGAMGAPMARRALKAGYRLKVWNRTPARSAPLVEAGAEEAASPTELAASCDIVLSCLLNTEVIRKMYSGEEGLLAAAAEGTILIEHGTFDPEAAEELAAEAETHGVHFVDAPISGGAVAAESGSLVVMAGGPSEAESALREVAATYASTVEWLGSAGSGLRLKLINQMLVSTHVAVAAEAAQLIQALGIDHAAATRALSNGWAQSTMLERCLPIAFTEDLSQDSNAPIGGLKEAQRLLIRSSDATGVKLDVFRQAAAQFTEARDRGWSPRDLAALATLSDQWARGTQ</sequence>
<dbReference type="SUPFAM" id="SSF48179">
    <property type="entry name" value="6-phosphogluconate dehydrogenase C-terminal domain-like"/>
    <property type="match status" value="1"/>
</dbReference>
<dbReference type="PROSITE" id="PS00895">
    <property type="entry name" value="3_HYDROXYISOBUT_DH"/>
    <property type="match status" value="1"/>
</dbReference>
<dbReference type="Gene3D" id="1.10.1040.10">
    <property type="entry name" value="N-(1-d-carboxylethyl)-l-norvaline Dehydrogenase, domain 2"/>
    <property type="match status" value="1"/>
</dbReference>
<gene>
    <name evidence="7" type="ORF">HGQ17_04335</name>
</gene>
<dbReference type="PANTHER" id="PTHR43060:SF15">
    <property type="entry name" value="3-HYDROXYISOBUTYRATE DEHYDROGENASE-LIKE 1, MITOCHONDRIAL-RELATED"/>
    <property type="match status" value="1"/>
</dbReference>
<dbReference type="InterPro" id="IPR036291">
    <property type="entry name" value="NAD(P)-bd_dom_sf"/>
</dbReference>
<dbReference type="PANTHER" id="PTHR43060">
    <property type="entry name" value="3-HYDROXYISOBUTYRATE DEHYDROGENASE-LIKE 1, MITOCHONDRIAL-RELATED"/>
    <property type="match status" value="1"/>
</dbReference>
<dbReference type="Pfam" id="PF03446">
    <property type="entry name" value="NAD_binding_2"/>
    <property type="match status" value="1"/>
</dbReference>
<dbReference type="InterPro" id="IPR013328">
    <property type="entry name" value="6PGD_dom2"/>
</dbReference>
<dbReference type="SUPFAM" id="SSF51735">
    <property type="entry name" value="NAD(P)-binding Rossmann-fold domains"/>
    <property type="match status" value="1"/>
</dbReference>
<evidence type="ECO:0000256" key="3">
    <source>
        <dbReference type="ARBA" id="ARBA00023027"/>
    </source>
</evidence>
<dbReference type="Proteomes" id="UP000523139">
    <property type="component" value="Unassembled WGS sequence"/>
</dbReference>
<evidence type="ECO:0000259" key="5">
    <source>
        <dbReference type="Pfam" id="PF03446"/>
    </source>
</evidence>
<evidence type="ECO:0000256" key="1">
    <source>
        <dbReference type="ARBA" id="ARBA00009080"/>
    </source>
</evidence>
<name>A0A7X8TI91_9MICC</name>
<dbReference type="InterPro" id="IPR006115">
    <property type="entry name" value="6PGDH_NADP-bd"/>
</dbReference>
<evidence type="ECO:0000259" key="6">
    <source>
        <dbReference type="Pfam" id="PF14833"/>
    </source>
</evidence>
<evidence type="ECO:0000313" key="7">
    <source>
        <dbReference type="EMBL" id="NLS09245.1"/>
    </source>
</evidence>
<dbReference type="RefSeq" id="WP_168886726.1">
    <property type="nucleotide sequence ID" value="NZ_JABAHY010000002.1"/>
</dbReference>
<dbReference type="GO" id="GO:0051287">
    <property type="term" value="F:NAD binding"/>
    <property type="evidence" value="ECO:0007669"/>
    <property type="project" value="InterPro"/>
</dbReference>
<dbReference type="Pfam" id="PF14833">
    <property type="entry name" value="NAD_binding_11"/>
    <property type="match status" value="1"/>
</dbReference>
<accession>A0A7X8TI91</accession>
<proteinExistence type="inferred from homology"/>
<dbReference type="PIRSF" id="PIRSF000103">
    <property type="entry name" value="HIBADH"/>
    <property type="match status" value="1"/>
</dbReference>
<dbReference type="GO" id="GO:0016054">
    <property type="term" value="P:organic acid catabolic process"/>
    <property type="evidence" value="ECO:0007669"/>
    <property type="project" value="UniProtKB-ARBA"/>
</dbReference>
<comment type="caution">
    <text evidence="7">The sequence shown here is derived from an EMBL/GenBank/DDBJ whole genome shotgun (WGS) entry which is preliminary data.</text>
</comment>
<dbReference type="InterPro" id="IPR029154">
    <property type="entry name" value="HIBADH-like_NADP-bd"/>
</dbReference>
<dbReference type="Gene3D" id="3.40.50.720">
    <property type="entry name" value="NAD(P)-binding Rossmann-like Domain"/>
    <property type="match status" value="1"/>
</dbReference>
<reference evidence="7 8" key="1">
    <citation type="submission" date="2020-04" db="EMBL/GenBank/DDBJ databases">
        <title>Nesterenkonia sp. nov., isolated from marine sediment.</title>
        <authorList>
            <person name="Zhang G."/>
        </authorList>
    </citation>
    <scope>NUCLEOTIDE SEQUENCE [LARGE SCALE GENOMIC DNA]</scope>
    <source>
        <strain evidence="7 8">MY13</strain>
    </source>
</reference>
<protein>
    <submittedName>
        <fullName evidence="7">NAD(P)-dependent oxidoreductase</fullName>
    </submittedName>
</protein>
<evidence type="ECO:0000256" key="4">
    <source>
        <dbReference type="PIRSR" id="PIRSR000103-1"/>
    </source>
</evidence>
<feature type="domain" description="3-hydroxyisobutyrate dehydrogenase-like NAD-binding" evidence="6">
    <location>
        <begin position="165"/>
        <end position="284"/>
    </location>
</feature>
<feature type="active site" evidence="4">
    <location>
        <position position="171"/>
    </location>
</feature>